<evidence type="ECO:0000313" key="3">
    <source>
        <dbReference type="Proteomes" id="UP001165122"/>
    </source>
</evidence>
<feature type="chain" id="PRO_5040965687" evidence="1">
    <location>
        <begin position="21"/>
        <end position="328"/>
    </location>
</feature>
<dbReference type="InterPro" id="IPR029063">
    <property type="entry name" value="SAM-dependent_MTases_sf"/>
</dbReference>
<evidence type="ECO:0000256" key="1">
    <source>
        <dbReference type="SAM" id="SignalP"/>
    </source>
</evidence>
<dbReference type="AlphaFoldDB" id="A0A9W7CAG4"/>
<accession>A0A9W7CAG4</accession>
<dbReference type="SUPFAM" id="SSF53335">
    <property type="entry name" value="S-adenosyl-L-methionine-dependent methyltransferases"/>
    <property type="match status" value="1"/>
</dbReference>
<organism evidence="2 3">
    <name type="scientific">Triparma laevis f. longispina</name>
    <dbReference type="NCBI Taxonomy" id="1714387"/>
    <lineage>
        <taxon>Eukaryota</taxon>
        <taxon>Sar</taxon>
        <taxon>Stramenopiles</taxon>
        <taxon>Ochrophyta</taxon>
        <taxon>Bolidophyceae</taxon>
        <taxon>Parmales</taxon>
        <taxon>Triparmaceae</taxon>
        <taxon>Triparma</taxon>
    </lineage>
</organism>
<comment type="caution">
    <text evidence="2">The sequence shown here is derived from an EMBL/GenBank/DDBJ whole genome shotgun (WGS) entry which is preliminary data.</text>
</comment>
<dbReference type="OrthoDB" id="2014201at2759"/>
<proteinExistence type="predicted"/>
<keyword evidence="3" id="KW-1185">Reference proteome</keyword>
<dbReference type="Proteomes" id="UP001165122">
    <property type="component" value="Unassembled WGS sequence"/>
</dbReference>
<keyword evidence="1" id="KW-0732">Signal</keyword>
<name>A0A9W7CAG4_9STRA</name>
<dbReference type="Gene3D" id="3.40.50.150">
    <property type="entry name" value="Vaccinia Virus protein VP39"/>
    <property type="match status" value="1"/>
</dbReference>
<feature type="signal peptide" evidence="1">
    <location>
        <begin position="1"/>
        <end position="20"/>
    </location>
</feature>
<reference evidence="3" key="1">
    <citation type="journal article" date="2023" name="Commun. Biol.">
        <title>Genome analysis of Parmales, the sister group of diatoms, reveals the evolutionary specialization of diatoms from phago-mixotrophs to photoautotrophs.</title>
        <authorList>
            <person name="Ban H."/>
            <person name="Sato S."/>
            <person name="Yoshikawa S."/>
            <person name="Yamada K."/>
            <person name="Nakamura Y."/>
            <person name="Ichinomiya M."/>
            <person name="Sato N."/>
            <person name="Blanc-Mathieu R."/>
            <person name="Endo H."/>
            <person name="Kuwata A."/>
            <person name="Ogata H."/>
        </authorList>
    </citation>
    <scope>NUCLEOTIDE SEQUENCE [LARGE SCALE GENOMIC DNA]</scope>
    <source>
        <strain evidence="3">NIES 3700</strain>
    </source>
</reference>
<protein>
    <submittedName>
        <fullName evidence="2">Uncharacterized protein</fullName>
    </submittedName>
</protein>
<gene>
    <name evidence="2" type="ORF">TrLO_g11473</name>
</gene>
<dbReference type="Pfam" id="PF13578">
    <property type="entry name" value="Methyltransf_24"/>
    <property type="match status" value="1"/>
</dbReference>
<sequence length="328" mass="35415">MPLFSSLLIMLATLSCSISASESPPSPTITPPPSLLDLFQHNTIIRIPSSPKTTPPNPAPFTTTANYISRLKNRNLQFSQVIVLDEATVDSNGNTAAPVNTLNLFIGHLDGTQQGQPGSGINTFNNVLHINDPNPNSPNSQQPIDFTSNPIAVLELGSFEGSSAVFTSEFLLTHPNSYMHCVDMWSSQAYSSNPPSTIIGGVIRDSLEDGQAWNSFKSNLSKTPNGHKVQGIQTNTINFLTTMLSSHGGLEYPVYDFIYIDASHVKFDVLTDAALAWRLLKSGGVVIFDDYGGGEECGQGIDLFVAGLNKNDVKVLSRGYQLAVQKIQ</sequence>
<dbReference type="EMBL" id="BRXW01000046">
    <property type="protein sequence ID" value="GMI02616.1"/>
    <property type="molecule type" value="Genomic_DNA"/>
</dbReference>
<evidence type="ECO:0000313" key="2">
    <source>
        <dbReference type="EMBL" id="GMI02616.1"/>
    </source>
</evidence>